<gene>
    <name evidence="4" type="ORF">CLODIP_2_CD05035</name>
</gene>
<dbReference type="Gene3D" id="1.25.40.180">
    <property type="match status" value="1"/>
</dbReference>
<comment type="caution">
    <text evidence="4">The sequence shown here is derived from an EMBL/GenBank/DDBJ whole genome shotgun (WGS) entry which is preliminary data.</text>
</comment>
<protein>
    <recommendedName>
        <fullName evidence="3">MIF4G domain-containing protein</fullName>
    </recommendedName>
</protein>
<dbReference type="InterPro" id="IPR016024">
    <property type="entry name" value="ARM-type_fold"/>
</dbReference>
<proteinExistence type="predicted"/>
<dbReference type="OrthoDB" id="514777at2759"/>
<feature type="region of interest" description="Disordered" evidence="2">
    <location>
        <begin position="246"/>
        <end position="270"/>
    </location>
</feature>
<evidence type="ECO:0000313" key="5">
    <source>
        <dbReference type="Proteomes" id="UP000494165"/>
    </source>
</evidence>
<evidence type="ECO:0000256" key="1">
    <source>
        <dbReference type="SAM" id="Coils"/>
    </source>
</evidence>
<feature type="compositionally biased region" description="Acidic residues" evidence="2">
    <location>
        <begin position="10"/>
        <end position="19"/>
    </location>
</feature>
<dbReference type="SMART" id="SM00543">
    <property type="entry name" value="MIF4G"/>
    <property type="match status" value="1"/>
</dbReference>
<feature type="region of interest" description="Disordered" evidence="2">
    <location>
        <begin position="56"/>
        <end position="130"/>
    </location>
</feature>
<dbReference type="SUPFAM" id="SSF48371">
    <property type="entry name" value="ARM repeat"/>
    <property type="match status" value="1"/>
</dbReference>
<feature type="region of interest" description="Disordered" evidence="2">
    <location>
        <begin position="139"/>
        <end position="158"/>
    </location>
</feature>
<sequence>MVVVSKPVEVEEEKEEEKEGEVRSKPEPEEIKPEVAEVKEVVVVKEKIEQAAEPVVAEKNKEEPTLSVPCVVVEPAGAEPDVTPEMEEEPVKVEEKSVKEEVKSDTVEEEPEPKAKVMAEEQIPAQKLTRSTSLQDLDYLGNQWSPKNQTGEKRYGSNFLRKLQNVPTSMKLPENVNLPKHIAREAGSHDIRQFGGGPPSFMPYGKENALMPSFANPTPRREPRRMQDGSGPKIIKSISLSADVKLNESENAWKPTPRKPRDEDDASEKEDLLKKVRSVLNKLTPEKFEKLLGQVKEMKIDTMDKLEGVINLIFLKAIDEPGFCQMYANMCHELSTYVRLRSEDDAQTVISFKKLLIQRCQQEYEKQHTSEAAEAKKAEMLAKIQEAQGNDKKDLEMELEEIERKKRVRYVGVNRFIAELYKKSLLTPPIMRRCIMELLKERSEEALECLCKIITTIGKDLETKRSDLSPAFAELKLLMVNKSISTRVRFMMQDVVELKLRNWVPRKEADKPKTMEEIAHEAKMEAEALPPPSSMPPANMGNHRTPSRGHDRERDRDRDRQNERSSGRNTSSRPVKVDLKKLALAESHPGELNLGRPATLKNWQSGSSVSSSVTRPNLFSVLGDSSGSDMDGPNNNLPMSKQSHRL</sequence>
<dbReference type="Pfam" id="PF02854">
    <property type="entry name" value="MIF4G"/>
    <property type="match status" value="1"/>
</dbReference>
<organism evidence="4 5">
    <name type="scientific">Cloeon dipterum</name>
    <dbReference type="NCBI Taxonomy" id="197152"/>
    <lineage>
        <taxon>Eukaryota</taxon>
        <taxon>Metazoa</taxon>
        <taxon>Ecdysozoa</taxon>
        <taxon>Arthropoda</taxon>
        <taxon>Hexapoda</taxon>
        <taxon>Insecta</taxon>
        <taxon>Pterygota</taxon>
        <taxon>Palaeoptera</taxon>
        <taxon>Ephemeroptera</taxon>
        <taxon>Pisciforma</taxon>
        <taxon>Baetidae</taxon>
        <taxon>Cloeon</taxon>
    </lineage>
</organism>
<dbReference type="GO" id="GO:0016281">
    <property type="term" value="C:eukaryotic translation initiation factor 4F complex"/>
    <property type="evidence" value="ECO:0007669"/>
    <property type="project" value="TreeGrafter"/>
</dbReference>
<dbReference type="GO" id="GO:0003743">
    <property type="term" value="F:translation initiation factor activity"/>
    <property type="evidence" value="ECO:0007669"/>
    <property type="project" value="TreeGrafter"/>
</dbReference>
<evidence type="ECO:0000313" key="4">
    <source>
        <dbReference type="EMBL" id="CAB3362342.1"/>
    </source>
</evidence>
<feature type="compositionally biased region" description="Basic and acidic residues" evidence="2">
    <location>
        <begin position="20"/>
        <end position="33"/>
    </location>
</feature>
<name>A0A8S1BZX7_9INSE</name>
<feature type="compositionally biased region" description="Polar residues" evidence="2">
    <location>
        <begin position="623"/>
        <end position="646"/>
    </location>
</feature>
<feature type="compositionally biased region" description="Basic and acidic residues" evidence="2">
    <location>
        <begin position="89"/>
        <end position="119"/>
    </location>
</feature>
<feature type="compositionally biased region" description="Basic and acidic residues" evidence="2">
    <location>
        <begin position="548"/>
        <end position="566"/>
    </location>
</feature>
<keyword evidence="1" id="KW-0175">Coiled coil</keyword>
<dbReference type="GO" id="GO:0003729">
    <property type="term" value="F:mRNA binding"/>
    <property type="evidence" value="ECO:0007669"/>
    <property type="project" value="TreeGrafter"/>
</dbReference>
<dbReference type="EMBL" id="CADEPI010000008">
    <property type="protein sequence ID" value="CAB3362342.1"/>
    <property type="molecule type" value="Genomic_DNA"/>
</dbReference>
<keyword evidence="5" id="KW-1185">Reference proteome</keyword>
<reference evidence="4 5" key="1">
    <citation type="submission" date="2020-04" db="EMBL/GenBank/DDBJ databases">
        <authorList>
            <person name="Alioto T."/>
            <person name="Alioto T."/>
            <person name="Gomez Garrido J."/>
        </authorList>
    </citation>
    <scope>NUCLEOTIDE SEQUENCE [LARGE SCALE GENOMIC DNA]</scope>
</reference>
<feature type="domain" description="MIF4G" evidence="3">
    <location>
        <begin position="273"/>
        <end position="502"/>
    </location>
</feature>
<dbReference type="PANTHER" id="PTHR23253">
    <property type="entry name" value="EUKARYOTIC TRANSLATION INITIATION FACTOR 4 GAMMA"/>
    <property type="match status" value="1"/>
</dbReference>
<evidence type="ECO:0000259" key="3">
    <source>
        <dbReference type="SMART" id="SM00543"/>
    </source>
</evidence>
<dbReference type="InterPro" id="IPR003890">
    <property type="entry name" value="MIF4G-like_typ-3"/>
</dbReference>
<dbReference type="PANTHER" id="PTHR23253:SF78">
    <property type="entry name" value="EUKARYOTIC TRANSLATION INITIATION FACTOR 4G1, ISOFORM B-RELATED"/>
    <property type="match status" value="1"/>
</dbReference>
<evidence type="ECO:0000256" key="2">
    <source>
        <dbReference type="SAM" id="MobiDB-lite"/>
    </source>
</evidence>
<accession>A0A8S1BZX7</accession>
<dbReference type="Proteomes" id="UP000494165">
    <property type="component" value="Unassembled WGS sequence"/>
</dbReference>
<feature type="coiled-coil region" evidence="1">
    <location>
        <begin position="370"/>
        <end position="405"/>
    </location>
</feature>
<feature type="region of interest" description="Disordered" evidence="2">
    <location>
        <begin position="526"/>
        <end position="646"/>
    </location>
</feature>
<feature type="region of interest" description="Disordered" evidence="2">
    <location>
        <begin position="1"/>
        <end position="33"/>
    </location>
</feature>
<dbReference type="AlphaFoldDB" id="A0A8S1BZX7"/>